<evidence type="ECO:0000313" key="2">
    <source>
        <dbReference type="Proteomes" id="UP000008524"/>
    </source>
</evidence>
<dbReference type="KEGG" id="tbr:Tb09.160.2720"/>
<accession>Q38FC5</accession>
<dbReference type="EMBL" id="CM000207">
    <property type="protein sequence ID" value="EAN76495.1"/>
    <property type="molecule type" value="Genomic_DNA"/>
</dbReference>
<dbReference type="InParanoid" id="Q38FC5"/>
<dbReference type="AlphaFoldDB" id="Q38FC5"/>
<sequence length="49" mass="5759">MPLLLRDPFLISFPFFTASDTSYTIKYGEKNQQEARMKETTTTKKNKIK</sequence>
<name>Q38FC5_TRYB2</name>
<reference evidence="1 2" key="2">
    <citation type="journal article" date="2005" name="Science">
        <title>The genome of the African trypanosome Trypanosoma brucei.</title>
        <authorList>
            <person name="Berriman M."/>
            <person name="Ghedin E."/>
            <person name="Hertz-Fowler C."/>
            <person name="Blandin G."/>
            <person name="Renauld H."/>
            <person name="Bartholomeu D.C."/>
            <person name="Lennard N.J."/>
            <person name="Caler E."/>
            <person name="Hamlin N.E."/>
            <person name="Haas B."/>
            <person name="Bohme U."/>
            <person name="Hannick L."/>
            <person name="Aslett M.A."/>
            <person name="Shallom J."/>
            <person name="Marcello L."/>
            <person name="Hou L."/>
            <person name="Wickstead B."/>
            <person name="Alsmark U.C."/>
            <person name="Arrowsmith C."/>
            <person name="Atkin R.J."/>
            <person name="Barron A.J."/>
            <person name="Bringaud F."/>
            <person name="Brooks K."/>
            <person name="Carrington M."/>
            <person name="Cherevach I."/>
            <person name="Chillingworth T.J."/>
            <person name="Churcher C."/>
            <person name="Clark L.N."/>
            <person name="Corton C.H."/>
            <person name="Cronin A."/>
            <person name="Davies R.M."/>
            <person name="Doggett J."/>
            <person name="Djikeng A."/>
            <person name="Feldblyum T."/>
            <person name="Field M.C."/>
            <person name="Fraser A."/>
            <person name="Goodhead I."/>
            <person name="Hance Z."/>
            <person name="Harper D."/>
            <person name="Harris B.R."/>
            <person name="Hauser H."/>
            <person name="Hostetler J."/>
            <person name="Ivens A."/>
            <person name="Jagels K."/>
            <person name="Johnson D."/>
            <person name="Johnson J."/>
            <person name="Jones K."/>
            <person name="Kerhornou A.X."/>
            <person name="Koo H."/>
            <person name="Larke N."/>
            <person name="Landfear S."/>
            <person name="Larkin C."/>
            <person name="Leech V."/>
            <person name="Line A."/>
            <person name="Lord A."/>
            <person name="Macleod A."/>
            <person name="Mooney P.J."/>
            <person name="Moule S."/>
            <person name="Martin D.M."/>
            <person name="Morgan G.W."/>
            <person name="Mungall K."/>
            <person name="Norbertczak H."/>
            <person name="Ormond D."/>
            <person name="Pai G."/>
            <person name="Peacock C.S."/>
            <person name="Peterson J."/>
            <person name="Quail M.A."/>
            <person name="Rabbinowitsch E."/>
            <person name="Rajandream M.A."/>
            <person name="Reitter C."/>
            <person name="Salzberg S.L."/>
            <person name="Sanders M."/>
            <person name="Schobel S."/>
            <person name="Sharp S."/>
            <person name="Simmonds M."/>
            <person name="Simpson A.J."/>
            <person name="Tallon L."/>
            <person name="Turner C.M."/>
            <person name="Tait A."/>
            <person name="Tivey A.R."/>
            <person name="Van Aken S."/>
            <person name="Walker D."/>
            <person name="Wanless D."/>
            <person name="Wang S."/>
            <person name="White B."/>
            <person name="White O."/>
            <person name="Whitehead S."/>
            <person name="Woodward J."/>
            <person name="Wortman J."/>
            <person name="Adams M.D."/>
            <person name="Embley T.M."/>
            <person name="Gull K."/>
            <person name="Ullu E."/>
            <person name="Barry J.D."/>
            <person name="Fairlamb A.H."/>
            <person name="Opperdoes F."/>
            <person name="Barrell B.G."/>
            <person name="Donelson J.E."/>
            <person name="Hall N."/>
            <person name="Fraser C.M."/>
            <person name="Melville S.E."/>
            <person name="El-Sayed N.M."/>
        </authorList>
    </citation>
    <scope>NUCLEOTIDE SEQUENCE [LARGE SCALE GENOMIC DNA]</scope>
    <source>
        <strain evidence="1 2">927/4 GUTat10.1</strain>
    </source>
</reference>
<reference evidence="1 2" key="1">
    <citation type="journal article" date="2005" name="Science">
        <title>Comparative genomics of trypanosomatid parasitic protozoa.</title>
        <authorList>
            <person name="El-Sayed N.M."/>
            <person name="Myler P.J."/>
            <person name="Blandin G."/>
            <person name="Berriman M."/>
            <person name="Crabtree J."/>
            <person name="Aggarwal G."/>
            <person name="Caler E."/>
            <person name="Renauld H."/>
            <person name="Worthey E.A."/>
            <person name="Hertz-Fowler C."/>
            <person name="Ghedin E."/>
            <person name="Peacock C."/>
            <person name="Bartholomeu D.C."/>
            <person name="Haas B.J."/>
            <person name="Tran A.N."/>
            <person name="Wortman J.R."/>
            <person name="Alsmark U.C."/>
            <person name="Angiuoli S."/>
            <person name="Anupama A."/>
            <person name="Badger J."/>
            <person name="Bringaud F."/>
            <person name="Cadag E."/>
            <person name="Carlton J.M."/>
            <person name="Cerqueira G.C."/>
            <person name="Creasy T."/>
            <person name="Delcher A.L."/>
            <person name="Djikeng A."/>
            <person name="Embley T.M."/>
            <person name="Hauser C."/>
            <person name="Ivens A.C."/>
            <person name="Kummerfeld S.K."/>
            <person name="Pereira-Leal J.B."/>
            <person name="Nilsson D."/>
            <person name="Peterson J."/>
            <person name="Salzberg S.L."/>
            <person name="Shallom J."/>
            <person name="Silva J.C."/>
            <person name="Sundaram J."/>
            <person name="Westenberger S."/>
            <person name="White O."/>
            <person name="Melville S.E."/>
            <person name="Donelson J.E."/>
            <person name="Andersson B."/>
            <person name="Stuart K.D."/>
            <person name="Hall N."/>
        </authorList>
    </citation>
    <scope>NUCLEOTIDE SEQUENCE [LARGE SCALE GENOMIC DNA]</scope>
    <source>
        <strain evidence="1 2">927/4 GUTat10.1</strain>
    </source>
</reference>
<proteinExistence type="predicted"/>
<organism evidence="1 2">
    <name type="scientific">Trypanosoma brucei brucei (strain 927/4 GUTat10.1)</name>
    <dbReference type="NCBI Taxonomy" id="185431"/>
    <lineage>
        <taxon>Eukaryota</taxon>
        <taxon>Discoba</taxon>
        <taxon>Euglenozoa</taxon>
        <taxon>Kinetoplastea</taxon>
        <taxon>Metakinetoplastina</taxon>
        <taxon>Trypanosomatida</taxon>
        <taxon>Trypanosomatidae</taxon>
        <taxon>Trypanosoma</taxon>
    </lineage>
</organism>
<keyword evidence="2" id="KW-1185">Reference proteome</keyword>
<dbReference type="PaxDb" id="5691-EAN76495"/>
<dbReference type="RefSeq" id="XP_803718.1">
    <property type="nucleotide sequence ID" value="XM_798625.1"/>
</dbReference>
<protein>
    <submittedName>
        <fullName evidence="1">Uncharacterized protein</fullName>
    </submittedName>
</protein>
<dbReference type="Proteomes" id="UP000008524">
    <property type="component" value="Chromosome 9"/>
</dbReference>
<gene>
    <name evidence="1" type="ORF">Tb09.160.2720</name>
</gene>
<dbReference type="GeneID" id="3660004"/>
<evidence type="ECO:0000313" key="1">
    <source>
        <dbReference type="EMBL" id="EAN76495.1"/>
    </source>
</evidence>